<gene>
    <name evidence="3" type="ORF">GCM10008101_20040</name>
</gene>
<dbReference type="PANTHER" id="PTHR28008">
    <property type="entry name" value="DOMAIN PROTEIN, PUTATIVE (AFU_ORTHOLOGUE AFUA_3G10980)-RELATED"/>
    <property type="match status" value="1"/>
</dbReference>
<sequence>MLAWLAMFAAIALGSLLPVGDLPPPAFDGIDKLEHLAGYALLSGWSVMLFERRDARLRAMLTAIAFGVAVEIAQGLLTETREPDVLDVLANSIGALLGQLLAFTPLAGRLRARA</sequence>
<keyword evidence="4" id="KW-1185">Reference proteome</keyword>
<comment type="caution">
    <text evidence="3">The sequence shown here is derived from an EMBL/GenBank/DDBJ whole genome shotgun (WGS) entry which is preliminary data.</text>
</comment>
<organism evidence="3 4">
    <name type="scientific">Cognatilysobacter xinjiangensis</name>
    <dbReference type="NCBI Taxonomy" id="546892"/>
    <lineage>
        <taxon>Bacteria</taxon>
        <taxon>Pseudomonadati</taxon>
        <taxon>Pseudomonadota</taxon>
        <taxon>Gammaproteobacteria</taxon>
        <taxon>Lysobacterales</taxon>
        <taxon>Lysobacteraceae</taxon>
        <taxon>Cognatilysobacter</taxon>
    </lineage>
</organism>
<feature type="domain" description="VanZ-like" evidence="2">
    <location>
        <begin position="46"/>
        <end position="103"/>
    </location>
</feature>
<keyword evidence="1" id="KW-0472">Membrane</keyword>
<evidence type="ECO:0000313" key="3">
    <source>
        <dbReference type="EMBL" id="GGZ65955.1"/>
    </source>
</evidence>
<proteinExistence type="predicted"/>
<evidence type="ECO:0000313" key="4">
    <source>
        <dbReference type="Proteomes" id="UP000643403"/>
    </source>
</evidence>
<evidence type="ECO:0000256" key="1">
    <source>
        <dbReference type="SAM" id="Phobius"/>
    </source>
</evidence>
<evidence type="ECO:0000259" key="2">
    <source>
        <dbReference type="Pfam" id="PF04892"/>
    </source>
</evidence>
<reference evidence="4" key="1">
    <citation type="journal article" date="2019" name="Int. J. Syst. Evol. Microbiol.">
        <title>The Global Catalogue of Microorganisms (GCM) 10K type strain sequencing project: providing services to taxonomists for standard genome sequencing and annotation.</title>
        <authorList>
            <consortium name="The Broad Institute Genomics Platform"/>
            <consortium name="The Broad Institute Genome Sequencing Center for Infectious Disease"/>
            <person name="Wu L."/>
            <person name="Ma J."/>
        </authorList>
    </citation>
    <scope>NUCLEOTIDE SEQUENCE [LARGE SCALE GENOMIC DNA]</scope>
    <source>
        <strain evidence="4">KCTC 22558</strain>
    </source>
</reference>
<keyword evidence="1" id="KW-1133">Transmembrane helix</keyword>
<protein>
    <recommendedName>
        <fullName evidence="2">VanZ-like domain-containing protein</fullName>
    </recommendedName>
</protein>
<feature type="transmembrane region" description="Helical" evidence="1">
    <location>
        <begin position="57"/>
        <end position="77"/>
    </location>
</feature>
<dbReference type="PANTHER" id="PTHR28008:SF1">
    <property type="entry name" value="DOMAIN PROTEIN, PUTATIVE (AFU_ORTHOLOGUE AFUA_3G10980)-RELATED"/>
    <property type="match status" value="1"/>
</dbReference>
<dbReference type="NCBIfam" id="NF037970">
    <property type="entry name" value="vanZ_1"/>
    <property type="match status" value="1"/>
</dbReference>
<feature type="transmembrane region" description="Helical" evidence="1">
    <location>
        <begin position="34"/>
        <end position="50"/>
    </location>
</feature>
<dbReference type="Proteomes" id="UP000643403">
    <property type="component" value="Unassembled WGS sequence"/>
</dbReference>
<feature type="transmembrane region" description="Helical" evidence="1">
    <location>
        <begin position="89"/>
        <end position="108"/>
    </location>
</feature>
<dbReference type="InterPro" id="IPR006976">
    <property type="entry name" value="VanZ-like"/>
</dbReference>
<name>A0ABQ3C6Q8_9GAMM</name>
<dbReference type="EMBL" id="BMXY01000002">
    <property type="protein sequence ID" value="GGZ65955.1"/>
    <property type="molecule type" value="Genomic_DNA"/>
</dbReference>
<keyword evidence="1" id="KW-0812">Transmembrane</keyword>
<accession>A0ABQ3C6Q8</accession>
<dbReference type="Pfam" id="PF04892">
    <property type="entry name" value="VanZ"/>
    <property type="match status" value="1"/>
</dbReference>